<evidence type="ECO:0000313" key="11">
    <source>
        <dbReference type="Proteomes" id="UP000806378"/>
    </source>
</evidence>
<evidence type="ECO:0000256" key="6">
    <source>
        <dbReference type="ARBA" id="ARBA00023136"/>
    </source>
</evidence>
<feature type="domain" description="PGG" evidence="9">
    <location>
        <begin position="269"/>
        <end position="384"/>
    </location>
</feature>
<accession>A0A8T0CMK0</accession>
<comment type="subcellular location">
    <subcellularLocation>
        <location evidence="1">Membrane</location>
        <topology evidence="1">Multi-pass membrane protein</topology>
    </subcellularLocation>
</comment>
<keyword evidence="5 7" id="KW-0040">ANK repeat</keyword>
<keyword evidence="2 8" id="KW-0812">Transmembrane</keyword>
<feature type="transmembrane region" description="Helical" evidence="8">
    <location>
        <begin position="395"/>
        <end position="419"/>
    </location>
</feature>
<dbReference type="OrthoDB" id="7729168at2759"/>
<evidence type="ECO:0000256" key="5">
    <source>
        <dbReference type="ARBA" id="ARBA00023043"/>
    </source>
</evidence>
<dbReference type="PRINTS" id="PR01415">
    <property type="entry name" value="ANKYRIN"/>
</dbReference>
<dbReference type="SMART" id="SM00248">
    <property type="entry name" value="ANK"/>
    <property type="match status" value="5"/>
</dbReference>
<evidence type="ECO:0000256" key="7">
    <source>
        <dbReference type="PROSITE-ProRule" id="PRU00023"/>
    </source>
</evidence>
<dbReference type="InterPro" id="IPR002110">
    <property type="entry name" value="Ankyrin_rpt"/>
</dbReference>
<dbReference type="Gene3D" id="1.25.40.20">
    <property type="entry name" value="Ankyrin repeat-containing domain"/>
    <property type="match status" value="1"/>
</dbReference>
<feature type="repeat" description="ANK" evidence="7">
    <location>
        <begin position="36"/>
        <end position="68"/>
    </location>
</feature>
<evidence type="ECO:0000256" key="2">
    <source>
        <dbReference type="ARBA" id="ARBA00022692"/>
    </source>
</evidence>
<dbReference type="SUPFAM" id="SSF48403">
    <property type="entry name" value="Ankyrin repeat"/>
    <property type="match status" value="1"/>
</dbReference>
<dbReference type="PROSITE" id="PS50088">
    <property type="entry name" value="ANK_REPEAT"/>
    <property type="match status" value="4"/>
</dbReference>
<dbReference type="Gramene" id="rna-gnl|WGS:JABURB|Cocit.L3413.1">
    <property type="protein sequence ID" value="cds-KAF7847045.1"/>
    <property type="gene ID" value="gene-BT93_L3413"/>
</dbReference>
<evidence type="ECO:0000256" key="3">
    <source>
        <dbReference type="ARBA" id="ARBA00022737"/>
    </source>
</evidence>
<dbReference type="PROSITE" id="PS50297">
    <property type="entry name" value="ANK_REP_REGION"/>
    <property type="match status" value="3"/>
</dbReference>
<dbReference type="EMBL" id="MU091351">
    <property type="protein sequence ID" value="KAF7847045.1"/>
    <property type="molecule type" value="Genomic_DNA"/>
</dbReference>
<keyword evidence="6 8" id="KW-0472">Membrane</keyword>
<keyword evidence="11" id="KW-1185">Reference proteome</keyword>
<dbReference type="InterPro" id="IPR036770">
    <property type="entry name" value="Ankyrin_rpt-contain_sf"/>
</dbReference>
<comment type="caution">
    <text evidence="10">The sequence shown here is derived from an EMBL/GenBank/DDBJ whole genome shotgun (WGS) entry which is preliminary data.</text>
</comment>
<evidence type="ECO:0000256" key="8">
    <source>
        <dbReference type="SAM" id="Phobius"/>
    </source>
</evidence>
<dbReference type="AlphaFoldDB" id="A0A8T0CMK0"/>
<evidence type="ECO:0000259" key="9">
    <source>
        <dbReference type="Pfam" id="PF13962"/>
    </source>
</evidence>
<feature type="repeat" description="ANK" evidence="7">
    <location>
        <begin position="70"/>
        <end position="92"/>
    </location>
</feature>
<evidence type="ECO:0000256" key="1">
    <source>
        <dbReference type="ARBA" id="ARBA00004141"/>
    </source>
</evidence>
<dbReference type="Pfam" id="PF13962">
    <property type="entry name" value="PGG"/>
    <property type="match status" value="1"/>
</dbReference>
<feature type="transmembrane region" description="Helical" evidence="8">
    <location>
        <begin position="361"/>
        <end position="383"/>
    </location>
</feature>
<evidence type="ECO:0000313" key="10">
    <source>
        <dbReference type="EMBL" id="KAF7847045.1"/>
    </source>
</evidence>
<name>A0A8T0CMK0_CORYI</name>
<gene>
    <name evidence="10" type="ORF">BT93_L3413</name>
</gene>
<feature type="transmembrane region" description="Helical" evidence="8">
    <location>
        <begin position="330"/>
        <end position="349"/>
    </location>
</feature>
<dbReference type="InterPro" id="IPR026961">
    <property type="entry name" value="PGG_dom"/>
</dbReference>
<feature type="repeat" description="ANK" evidence="7">
    <location>
        <begin position="174"/>
        <end position="206"/>
    </location>
</feature>
<feature type="transmembrane region" description="Helical" evidence="8">
    <location>
        <begin position="277"/>
        <end position="294"/>
    </location>
</feature>
<keyword evidence="4 8" id="KW-1133">Transmembrane helix</keyword>
<keyword evidence="3" id="KW-0677">Repeat</keyword>
<dbReference type="Proteomes" id="UP000806378">
    <property type="component" value="Unassembled WGS sequence"/>
</dbReference>
<dbReference type="Pfam" id="PF00023">
    <property type="entry name" value="Ank"/>
    <property type="match status" value="1"/>
</dbReference>
<dbReference type="Pfam" id="PF12796">
    <property type="entry name" value="Ank_2"/>
    <property type="match status" value="2"/>
</dbReference>
<dbReference type="GO" id="GO:0005886">
    <property type="term" value="C:plasma membrane"/>
    <property type="evidence" value="ECO:0007669"/>
    <property type="project" value="TreeGrafter"/>
</dbReference>
<organism evidence="10 11">
    <name type="scientific">Corymbia citriodora subsp. variegata</name>
    <dbReference type="NCBI Taxonomy" id="360336"/>
    <lineage>
        <taxon>Eukaryota</taxon>
        <taxon>Viridiplantae</taxon>
        <taxon>Streptophyta</taxon>
        <taxon>Embryophyta</taxon>
        <taxon>Tracheophyta</taxon>
        <taxon>Spermatophyta</taxon>
        <taxon>Magnoliopsida</taxon>
        <taxon>eudicotyledons</taxon>
        <taxon>Gunneridae</taxon>
        <taxon>Pentapetalae</taxon>
        <taxon>rosids</taxon>
        <taxon>malvids</taxon>
        <taxon>Myrtales</taxon>
        <taxon>Myrtaceae</taxon>
        <taxon>Myrtoideae</taxon>
        <taxon>Eucalypteae</taxon>
        <taxon>Corymbia</taxon>
    </lineage>
</organism>
<dbReference type="PANTHER" id="PTHR24186:SF37">
    <property type="entry name" value="PGG DOMAIN-CONTAINING PROTEIN"/>
    <property type="match status" value="1"/>
</dbReference>
<sequence>MESELYKAAMRGNVHSLRELLTKDKLLLDKIMIGNHIESPLHIAAMLGHLEFVKEVLAQKVELAMEQDSQGSTPLHLAAAKGYLKIVASLLRVNPETCFVCDKYERNPLHVAAMKGHMDVLKLLVRERPDAARAVVEHGQTILHLCVKHNRMEALKFLMDNLGDDQFKNLQDEYGDSILHLAAANKQIKTIVFLIDKGVNLKIKNFKDFTALGLLAQGESAGRASEIKVSVPQTLENHDPPERSVYGNNTITAFHPPIGEEDKREIKEKWQASMHKTLMVVATLLATMSFQVGITPPGGLWQDDISSNGTMHVAGESIMADKYPSSYKRFVIYNTMTFVSSLGIIMLLISGIPLKRRRITTWIVMLIMWVAISFAAATYAISIAVFTPPTQLNTFVYTIGVAVLAWVGFIALLFLWHVVRLIQKLVRKILKYIRKASTEGKLEDLMV</sequence>
<proteinExistence type="predicted"/>
<dbReference type="PANTHER" id="PTHR24186">
    <property type="entry name" value="PROTEIN PHOSPHATASE 1 REGULATORY SUBUNIT"/>
    <property type="match status" value="1"/>
</dbReference>
<reference evidence="10" key="1">
    <citation type="submission" date="2020-05" db="EMBL/GenBank/DDBJ databases">
        <title>WGS assembly of Corymbia citriodora subspecies variegata.</title>
        <authorList>
            <person name="Barry K."/>
            <person name="Hundley H."/>
            <person name="Shu S."/>
            <person name="Jenkins J."/>
            <person name="Grimwood J."/>
            <person name="Baten A."/>
        </authorList>
    </citation>
    <scope>NUCLEOTIDE SEQUENCE</scope>
    <source>
        <strain evidence="10">CV2-018</strain>
    </source>
</reference>
<protein>
    <recommendedName>
        <fullName evidence="9">PGG domain-containing protein</fullName>
    </recommendedName>
</protein>
<evidence type="ECO:0000256" key="4">
    <source>
        <dbReference type="ARBA" id="ARBA00022989"/>
    </source>
</evidence>
<feature type="repeat" description="ANK" evidence="7">
    <location>
        <begin position="104"/>
        <end position="130"/>
    </location>
</feature>